<name>A0A6C0LZX1_9ZZZZ</name>
<feature type="compositionally biased region" description="Low complexity" evidence="2">
    <location>
        <begin position="52"/>
        <end position="64"/>
    </location>
</feature>
<dbReference type="InterPro" id="IPR008893">
    <property type="entry name" value="WGR_domain"/>
</dbReference>
<dbReference type="PANTHER" id="PTHR47485:SF1">
    <property type="entry name" value="THYLAKOID LUMENAL 17.4 KDA PROTEIN, CHLOROPLASTIC"/>
    <property type="match status" value="1"/>
</dbReference>
<dbReference type="PANTHER" id="PTHR47485">
    <property type="entry name" value="THYLAKOID LUMENAL 17.4 KDA PROTEIN, CHLOROPLASTIC"/>
    <property type="match status" value="1"/>
</dbReference>
<feature type="domain" description="WGR" evidence="3">
    <location>
        <begin position="150"/>
        <end position="210"/>
    </location>
</feature>
<proteinExistence type="predicted"/>
<dbReference type="EMBL" id="MN740633">
    <property type="protein sequence ID" value="QHU36237.1"/>
    <property type="molecule type" value="Genomic_DNA"/>
</dbReference>
<feature type="region of interest" description="Disordered" evidence="2">
    <location>
        <begin position="52"/>
        <end position="85"/>
    </location>
</feature>
<dbReference type="SUPFAM" id="SSF141571">
    <property type="entry name" value="Pentapeptide repeat-like"/>
    <property type="match status" value="1"/>
</dbReference>
<sequence>MTISGGSKCSVIKEKSECDASEECVWGQTGKCSAKRKTAAAVVAVVAVPSPVRVSSPTKTAKAPKQTKSKPKSKSKTKKATSEGPAFSWLEKMGQDAGLEQGMSPVTNPKFRAVFVLNALAVQEAGHACARVAGVFLEYNSHEIKAGDFSSQKYYCLALFHVPTTGEFLLIQAWNRIGELPGKNTKIVRASSLEAEFKKVMSDKLKKKYKLAGWDVASPRAEASSPISPISPRESEDVQELAKEAFQPGATLKNVRAQDLKGRNMKGIKILGANMVSADLRGADLSGATLENIRFHRAKLDGAILTGATIRGCGFEDASIKEARFSGARITESDMTKLSSADKAQFNDCILTDVWFSGSQFREANFAKARFEGAETQLRGASFEKANLTGASFGVGIMLTDPGIHDFIGFKGANLQNVKFAFPANLAYNNFEGADLSGLNLEEADLRHCKFKGATMTDANLHMADLRDAELSVAALKNADIDGAIFNTLEFRNGILQFK</sequence>
<evidence type="ECO:0000256" key="2">
    <source>
        <dbReference type="SAM" id="MobiDB-lite"/>
    </source>
</evidence>
<keyword evidence="1" id="KW-0677">Repeat</keyword>
<dbReference type="Gene3D" id="2.160.20.80">
    <property type="entry name" value="E3 ubiquitin-protein ligase SopA"/>
    <property type="match status" value="2"/>
</dbReference>
<dbReference type="AlphaFoldDB" id="A0A6C0LZX1"/>
<evidence type="ECO:0000259" key="3">
    <source>
        <dbReference type="Pfam" id="PF05406"/>
    </source>
</evidence>
<dbReference type="InterPro" id="IPR001646">
    <property type="entry name" value="5peptide_repeat"/>
</dbReference>
<reference evidence="4" key="1">
    <citation type="journal article" date="2020" name="Nature">
        <title>Giant virus diversity and host interactions through global metagenomics.</title>
        <authorList>
            <person name="Schulz F."/>
            <person name="Roux S."/>
            <person name="Paez-Espino D."/>
            <person name="Jungbluth S."/>
            <person name="Walsh D.A."/>
            <person name="Denef V.J."/>
            <person name="McMahon K.D."/>
            <person name="Konstantinidis K.T."/>
            <person name="Eloe-Fadrosh E.A."/>
            <person name="Kyrpides N.C."/>
            <person name="Woyke T."/>
        </authorList>
    </citation>
    <scope>NUCLEOTIDE SEQUENCE</scope>
    <source>
        <strain evidence="4">GVMAG-S-1035124-57</strain>
    </source>
</reference>
<accession>A0A6C0LZX1</accession>
<protein>
    <recommendedName>
        <fullName evidence="3">WGR domain-containing protein</fullName>
    </recommendedName>
</protein>
<dbReference type="Pfam" id="PF00805">
    <property type="entry name" value="Pentapeptide"/>
    <property type="match status" value="2"/>
</dbReference>
<feature type="compositionally biased region" description="Basic residues" evidence="2">
    <location>
        <begin position="65"/>
        <end position="79"/>
    </location>
</feature>
<dbReference type="Pfam" id="PF05406">
    <property type="entry name" value="WGR"/>
    <property type="match status" value="1"/>
</dbReference>
<organism evidence="4">
    <name type="scientific">viral metagenome</name>
    <dbReference type="NCBI Taxonomy" id="1070528"/>
    <lineage>
        <taxon>unclassified sequences</taxon>
        <taxon>metagenomes</taxon>
        <taxon>organismal metagenomes</taxon>
    </lineage>
</organism>
<dbReference type="Pfam" id="PF13599">
    <property type="entry name" value="Pentapeptide_4"/>
    <property type="match status" value="1"/>
</dbReference>
<evidence type="ECO:0000313" key="4">
    <source>
        <dbReference type="EMBL" id="QHU36237.1"/>
    </source>
</evidence>
<evidence type="ECO:0000256" key="1">
    <source>
        <dbReference type="ARBA" id="ARBA00022737"/>
    </source>
</evidence>